<protein>
    <submittedName>
        <fullName evidence="1">Uncharacterized protein</fullName>
    </submittedName>
</protein>
<organism evidence="1 2">
    <name type="scientific">Eretmocerus hayati</name>
    <dbReference type="NCBI Taxonomy" id="131215"/>
    <lineage>
        <taxon>Eukaryota</taxon>
        <taxon>Metazoa</taxon>
        <taxon>Ecdysozoa</taxon>
        <taxon>Arthropoda</taxon>
        <taxon>Hexapoda</taxon>
        <taxon>Insecta</taxon>
        <taxon>Pterygota</taxon>
        <taxon>Neoptera</taxon>
        <taxon>Endopterygota</taxon>
        <taxon>Hymenoptera</taxon>
        <taxon>Apocrita</taxon>
        <taxon>Proctotrupomorpha</taxon>
        <taxon>Chalcidoidea</taxon>
        <taxon>Aphelinidae</taxon>
        <taxon>Aphelininae</taxon>
        <taxon>Eretmocerus</taxon>
    </lineage>
</organism>
<accession>A0ACC2NBD0</accession>
<dbReference type="Proteomes" id="UP001239111">
    <property type="component" value="Chromosome 4"/>
</dbReference>
<gene>
    <name evidence="1" type="ORF">QAD02_010140</name>
</gene>
<evidence type="ECO:0000313" key="2">
    <source>
        <dbReference type="Proteomes" id="UP001239111"/>
    </source>
</evidence>
<dbReference type="EMBL" id="CM056744">
    <property type="protein sequence ID" value="KAJ8668477.1"/>
    <property type="molecule type" value="Genomic_DNA"/>
</dbReference>
<name>A0ACC2NBD0_9HYME</name>
<comment type="caution">
    <text evidence="1">The sequence shown here is derived from an EMBL/GenBank/DDBJ whole genome shotgun (WGS) entry which is preliminary data.</text>
</comment>
<keyword evidence="2" id="KW-1185">Reference proteome</keyword>
<sequence>MSPKQLLTNMFRIPNDLKSCELGSGGLGFCQLREDCKNYSHNAQYDRTRSDEDVYDKRVCSGAHEICCPREEGSNITSASDTSDAIIKEPAKTLYKTTSDLRKMDGTSSRSTRATEANPDSIDPETLLPLTCGLNSIEYVGFVVGGFKTDPFAYPWMAALEYQTHPKARLTNDIALLKLGQTVKFTKEIKPICLPIKPDLPEYMTVIGWGRTELGVQSQVLLEADIPLADKQKCESIYQVYGFGKLGPTQICAGGKPDIDSCSGDSGGPLMADIKEKLDVREKSRTAVVGVVSFGSKSCGVRGFPGIYTKVYDYIPWILDKIRASSDASPQGMSRPPAGMPGPPPGMPGPPPGMPTTPEMPSE</sequence>
<reference evidence="1" key="1">
    <citation type="submission" date="2023-04" db="EMBL/GenBank/DDBJ databases">
        <title>A chromosome-level genome assembly of the parasitoid wasp Eretmocerus hayati.</title>
        <authorList>
            <person name="Zhong Y."/>
            <person name="Liu S."/>
            <person name="Liu Y."/>
        </authorList>
    </citation>
    <scope>NUCLEOTIDE SEQUENCE</scope>
    <source>
        <strain evidence="1">ZJU_SS_LIU_2023</strain>
    </source>
</reference>
<proteinExistence type="predicted"/>
<evidence type="ECO:0000313" key="1">
    <source>
        <dbReference type="EMBL" id="KAJ8668477.1"/>
    </source>
</evidence>